<dbReference type="EMBL" id="CP070498">
    <property type="protein sequence ID" value="QSB07191.1"/>
    <property type="molecule type" value="Genomic_DNA"/>
</dbReference>
<organism evidence="1 2">
    <name type="scientific">Natronoglycomyces albus</name>
    <dbReference type="NCBI Taxonomy" id="2811108"/>
    <lineage>
        <taxon>Bacteria</taxon>
        <taxon>Bacillati</taxon>
        <taxon>Actinomycetota</taxon>
        <taxon>Actinomycetes</taxon>
        <taxon>Glycomycetales</taxon>
        <taxon>Glycomycetaceae</taxon>
        <taxon>Natronoglycomyces</taxon>
    </lineage>
</organism>
<dbReference type="AlphaFoldDB" id="A0A895XNH6"/>
<geneLocation type="plasmid" evidence="1 2">
    <name>p1</name>
</geneLocation>
<gene>
    <name evidence="1" type="ORF">JQS30_16945</name>
</gene>
<evidence type="ECO:0000313" key="2">
    <source>
        <dbReference type="Proteomes" id="UP000662939"/>
    </source>
</evidence>
<dbReference type="Proteomes" id="UP000662939">
    <property type="component" value="Plasmid p1"/>
</dbReference>
<keyword evidence="2" id="KW-1185">Reference proteome</keyword>
<sequence>MASTPTRSAAACAAAEVLAATADIDRGRVEARADRAAALSRLASALRVEPIHADQAVTAAVLVAVGAAAEADLDARG</sequence>
<accession>A0A895XNH6</accession>
<proteinExistence type="predicted"/>
<dbReference type="RefSeq" id="WP_213173186.1">
    <property type="nucleotide sequence ID" value="NZ_CP070498.1"/>
</dbReference>
<protein>
    <submittedName>
        <fullName evidence="1">Uncharacterized protein</fullName>
    </submittedName>
</protein>
<evidence type="ECO:0000313" key="1">
    <source>
        <dbReference type="EMBL" id="QSB07191.1"/>
    </source>
</evidence>
<reference evidence="1" key="1">
    <citation type="submission" date="2021-02" db="EMBL/GenBank/DDBJ databases">
        <title>Natronoglycomyces albus gen. nov., sp. nov, a haloalkaliphilic actinobacterium from a soda solonchak soil.</title>
        <authorList>
            <person name="Sorokin D.Y."/>
            <person name="Khijniak T.V."/>
            <person name="Zakharycheva A.P."/>
            <person name="Boueva O.V."/>
            <person name="Ariskina E.V."/>
            <person name="Hahnke R.L."/>
            <person name="Bunk B."/>
            <person name="Sproer C."/>
            <person name="Schumann P."/>
            <person name="Evtushenko L.I."/>
            <person name="Kublanov I.V."/>
        </authorList>
    </citation>
    <scope>NUCLEOTIDE SEQUENCE</scope>
    <source>
        <strain evidence="1">DSM 106290</strain>
        <plasmid evidence="1">p1</plasmid>
    </source>
</reference>
<dbReference type="KEGG" id="nav:JQS30_16945"/>
<name>A0A895XNH6_9ACTN</name>
<keyword evidence="1" id="KW-0614">Plasmid</keyword>